<sequence>MEIRKLSKKDALFYCTRDEDHFFDRKAYGIKGDKVQKIAVAFANADGGEFVVGIADEKEEHEAFKRWKPVESIEKFNPIIQALNEIEPIIEYRCAFLRQDNISGYVLLITIEKGRQVHETAQKKVIVRQGAQSLELKGNLRISELAYAKGQRSYEDELTPDASIDELESSTYLAEFISHLPSDNIEPLDLLIKQNLVDKNWTPRVASMLLFAENPSAILTKQCAIKIARYDTTDEDPERDDLTNDIFSIEKPIYHQINDAYNIMVKLFEKNQVWTLDGLKIISYPKETIWELLVNAVLHRDYSISDNIFIGIFNDRVEIKSPGRLPGFVKVTNILDNRFSRNSKLVRLLSRYPNAPNKDLGEGVNTAFQKMKAIRKKEPEIIEDGNFLKVTIRHELNYPPDEVIMKFLDKFGEINNKQVRDLTGIRNASTISSIFSRMREKGILQKNDSTSSSNVTWSKAAIRV</sequence>
<protein>
    <submittedName>
        <fullName evidence="2">ATP-dependent DNA helicase RecG</fullName>
    </submittedName>
</protein>
<dbReference type="AlphaFoldDB" id="A0A1H4GYZ2"/>
<evidence type="ECO:0000313" key="2">
    <source>
        <dbReference type="EMBL" id="SEB14733.1"/>
    </source>
</evidence>
<keyword evidence="2" id="KW-0378">Hydrolase</keyword>
<dbReference type="PANTHER" id="PTHR30595:SF6">
    <property type="entry name" value="SCHLAFEN ALBA-2 DOMAIN-CONTAINING PROTEIN"/>
    <property type="match status" value="1"/>
</dbReference>
<keyword evidence="2" id="KW-0347">Helicase</keyword>
<feature type="domain" description="Schlafen AlbA-2" evidence="1">
    <location>
        <begin position="19"/>
        <end position="136"/>
    </location>
</feature>
<dbReference type="Gene3D" id="3.30.950.30">
    <property type="entry name" value="Schlafen, AAA domain"/>
    <property type="match status" value="1"/>
</dbReference>
<dbReference type="PANTHER" id="PTHR30595">
    <property type="entry name" value="GLPR-RELATED TRANSCRIPTIONAL REPRESSOR"/>
    <property type="match status" value="1"/>
</dbReference>
<dbReference type="OrthoDB" id="34589at2"/>
<dbReference type="Pfam" id="PF04326">
    <property type="entry name" value="SLFN_AlbA_2"/>
    <property type="match status" value="1"/>
</dbReference>
<evidence type="ECO:0000259" key="1">
    <source>
        <dbReference type="Pfam" id="PF04326"/>
    </source>
</evidence>
<dbReference type="EMBL" id="FNQP01000058">
    <property type="protein sequence ID" value="SEB14733.1"/>
    <property type="molecule type" value="Genomic_DNA"/>
</dbReference>
<dbReference type="GO" id="GO:0004386">
    <property type="term" value="F:helicase activity"/>
    <property type="evidence" value="ECO:0007669"/>
    <property type="project" value="UniProtKB-KW"/>
</dbReference>
<gene>
    <name evidence="2" type="ORF">SAMN05660964_03820</name>
</gene>
<keyword evidence="2" id="KW-0067">ATP-binding</keyword>
<evidence type="ECO:0000313" key="3">
    <source>
        <dbReference type="Proteomes" id="UP000199397"/>
    </source>
</evidence>
<keyword evidence="2" id="KW-0547">Nucleotide-binding</keyword>
<name>A0A1H4GYZ2_9GAMM</name>
<dbReference type="InterPro" id="IPR038475">
    <property type="entry name" value="RecG_C_sf"/>
</dbReference>
<dbReference type="Pfam" id="PF13749">
    <property type="entry name" value="HATPase_c_4"/>
    <property type="match status" value="1"/>
</dbReference>
<dbReference type="InterPro" id="IPR038461">
    <property type="entry name" value="Schlafen_AlbA_2_dom_sf"/>
</dbReference>
<dbReference type="InterPro" id="IPR007421">
    <property type="entry name" value="Schlafen_AlbA_2_dom"/>
</dbReference>
<accession>A0A1H4GYZ2</accession>
<keyword evidence="3" id="KW-1185">Reference proteome</keyword>
<dbReference type="Proteomes" id="UP000199397">
    <property type="component" value="Unassembled WGS sequence"/>
</dbReference>
<organism evidence="2 3">
    <name type="scientific">Thiothrix caldifontis</name>
    <dbReference type="NCBI Taxonomy" id="525918"/>
    <lineage>
        <taxon>Bacteria</taxon>
        <taxon>Pseudomonadati</taxon>
        <taxon>Pseudomonadota</taxon>
        <taxon>Gammaproteobacteria</taxon>
        <taxon>Thiotrichales</taxon>
        <taxon>Thiotrichaceae</taxon>
        <taxon>Thiothrix</taxon>
    </lineage>
</organism>
<proteinExistence type="predicted"/>
<dbReference type="Gene3D" id="3.30.565.60">
    <property type="match status" value="1"/>
</dbReference>
<dbReference type="RefSeq" id="WP_093071204.1">
    <property type="nucleotide sequence ID" value="NZ_FNQP01000058.1"/>
</dbReference>
<reference evidence="2 3" key="1">
    <citation type="submission" date="2016-10" db="EMBL/GenBank/DDBJ databases">
        <authorList>
            <person name="de Groot N.N."/>
        </authorList>
    </citation>
    <scope>NUCLEOTIDE SEQUENCE [LARGE SCALE GENOMIC DNA]</scope>
    <source>
        <strain evidence="2 3">DSM 21228</strain>
    </source>
</reference>